<dbReference type="EMBL" id="JASBWR010000022">
    <property type="protein sequence ID" value="KAJ9108130.1"/>
    <property type="molecule type" value="Genomic_DNA"/>
</dbReference>
<reference evidence="1" key="1">
    <citation type="submission" date="2023-04" db="EMBL/GenBank/DDBJ databases">
        <title>Draft Genome sequencing of Naganishia species isolated from polar environments using Oxford Nanopore Technology.</title>
        <authorList>
            <person name="Leo P."/>
            <person name="Venkateswaran K."/>
        </authorList>
    </citation>
    <scope>NUCLEOTIDE SEQUENCE</scope>
    <source>
        <strain evidence="1">MNA-CCFEE 5261</strain>
    </source>
</reference>
<evidence type="ECO:0000313" key="2">
    <source>
        <dbReference type="Proteomes" id="UP001241377"/>
    </source>
</evidence>
<proteinExistence type="predicted"/>
<comment type="caution">
    <text evidence="1">The sequence shown here is derived from an EMBL/GenBank/DDBJ whole genome shotgun (WGS) entry which is preliminary data.</text>
</comment>
<evidence type="ECO:0000313" key="1">
    <source>
        <dbReference type="EMBL" id="KAJ9108130.1"/>
    </source>
</evidence>
<keyword evidence="2" id="KW-1185">Reference proteome</keyword>
<protein>
    <submittedName>
        <fullName evidence="1">Uncharacterized protein</fullName>
    </submittedName>
</protein>
<gene>
    <name evidence="1" type="ORF">QFC19_002597</name>
</gene>
<accession>A0ACC2W8P4</accession>
<sequence>MIPGLPPLQQLNIRSYIPDPIQPLILLSYPITKVKECTKVPGIGCTAAASNAAIAAGYWGSTIEERLGNPSTLLFPESNTRSKLADLAQQIPLLEKLFSFTWRDNASLSPIPTATLTTNGIERAYGKGPKDALFVLFWAIVLTVLREVLMRSVFEPLMRQRLKQLDRAADKKNRTAKSEKANLHQSQTETAASQKRDSRIREKTVTRFAEQGWMFSYCVTFFSLGVYILCQVNKWPFSSAYLWHDYPHTPLSRLTKFYYLGQLGFWFHQLFVINIEERRKDHWQMLTHHVITIILVGGSYWTNYTRVGGVIMALMDFCDILLPLAKMFRYLALPILPDATFVVFLLSWLVTRQVGFFIVFLSCVLRAPHRLPWGWNPSQELYVNHWILGLFQGLLAALLVMSCIWFYMACKVAYLVICGFPAEDTRSDDECEEEETAIPDETTKTALRHRIGISADASSSPNGLQEIQASQGHITLKCSKLIAQEALDQSLRKRR</sequence>
<organism evidence="1 2">
    <name type="scientific">Naganishia cerealis</name>
    <dbReference type="NCBI Taxonomy" id="610337"/>
    <lineage>
        <taxon>Eukaryota</taxon>
        <taxon>Fungi</taxon>
        <taxon>Dikarya</taxon>
        <taxon>Basidiomycota</taxon>
        <taxon>Agaricomycotina</taxon>
        <taxon>Tremellomycetes</taxon>
        <taxon>Filobasidiales</taxon>
        <taxon>Filobasidiaceae</taxon>
        <taxon>Naganishia</taxon>
    </lineage>
</organism>
<name>A0ACC2W8P4_9TREE</name>
<dbReference type="Proteomes" id="UP001241377">
    <property type="component" value="Unassembled WGS sequence"/>
</dbReference>